<dbReference type="STRING" id="739143.SAMN05216297_1231"/>
<name>A0A1I1XXS1_9FLAO</name>
<evidence type="ECO:0000259" key="1">
    <source>
        <dbReference type="PROSITE" id="PS50228"/>
    </source>
</evidence>
<organism evidence="3 4">
    <name type="scientific">Flavobacterium phragmitis</name>
    <dbReference type="NCBI Taxonomy" id="739143"/>
    <lineage>
        <taxon>Bacteria</taxon>
        <taxon>Pseudomonadati</taxon>
        <taxon>Bacteroidota</taxon>
        <taxon>Flavobacteriia</taxon>
        <taxon>Flavobacteriales</taxon>
        <taxon>Flavobacteriaceae</taxon>
        <taxon>Flavobacterium</taxon>
    </lineage>
</organism>
<dbReference type="InterPro" id="IPR037524">
    <property type="entry name" value="PA14/GLEYA"/>
</dbReference>
<dbReference type="OrthoDB" id="1652165at2"/>
<dbReference type="PROSITE" id="PS50228">
    <property type="entry name" value="SUEL_LECTIN"/>
    <property type="match status" value="1"/>
</dbReference>
<feature type="non-terminal residue" evidence="3">
    <location>
        <position position="1713"/>
    </location>
</feature>
<proteinExistence type="predicted"/>
<dbReference type="Proteomes" id="UP000199672">
    <property type="component" value="Unassembled WGS sequence"/>
</dbReference>
<dbReference type="InterPro" id="IPR000922">
    <property type="entry name" value="Lectin_gal-bd_dom"/>
</dbReference>
<gene>
    <name evidence="3" type="ORF">SAMN05216297_1231</name>
</gene>
<dbReference type="EMBL" id="FOMH01000023">
    <property type="protein sequence ID" value="SFE12071.1"/>
    <property type="molecule type" value="Genomic_DNA"/>
</dbReference>
<evidence type="ECO:0000313" key="4">
    <source>
        <dbReference type="Proteomes" id="UP000199672"/>
    </source>
</evidence>
<dbReference type="GO" id="GO:0030246">
    <property type="term" value="F:carbohydrate binding"/>
    <property type="evidence" value="ECO:0007669"/>
    <property type="project" value="InterPro"/>
</dbReference>
<keyword evidence="4" id="KW-1185">Reference proteome</keyword>
<dbReference type="InterPro" id="IPR011658">
    <property type="entry name" value="PA14_dom"/>
</dbReference>
<sequence>MMRKLLYSFLFFIFLHTAGFGQVLWNNNIDGNNPGNTSPYTTGQIVAPGITVSGISRSTLSGTSLVAANGNDRFNASGWSGTTGANNIVLNNYFEFTLTPSAGNSINFVSLVYSAQTGGSGSSVTNFAVRSSIDGYVANIATPGSSGGTISLSGTSYQGITSSITFRVYAWGGSGTRQYSINDFTFTGTVCFPTTTTPATICQGGSGTLTASSSGVTTSNTFSGSWNGATDPTANMPAGGMVNSTTCSFDGTVSRNYNSINFTVNTTGNYTFKMTDTNSYDGMAYIYTAGLTPGTCSAGWVVGSDDDGAAQTEPRLTATLTAGVVYTLISTTWATVTGTYSGNYTWTVTPPAGGQVTLSPILWYNSGGTLIGGGSPFNPVGVTGGLSDTNTIGTTTFYASSGNASCTRTPATFTINGNNTPISQIGSTYSFCVDSNNTQTTANISAGQYALLNVIQGYTYTFQVGDIFSGNNEKINILNATTDADVSPAATNTGSAGATITNWVAPYSGQVKVVVSTGSCSNNGITGTGGLTLSLISVGNTLDDQTLAGTTDNTWRGHIYNWTSATTPPGGTSPTSVTTTTPFSGAEYVGYYNEPGESITQNFGGNDVCFPVLSGGAQRGSIRTEQFAVRYRMRSTKTGCYMVTVRGDDGVRLYVDGVRVVNQWQEQSATTYSNVFVNLTGSSVLVLDYYENGGSNVVEFSMTPFNASSNTITAPATTTVCSGTTPGLIDGSSYQYNGTTVNPTVRFQWESSSSATGPWSNVTTGTGMTSEDYTPAAITGNATQNITYYRRTVTSATSASCSYSSDPISITTNPAATLTRSGGAASQTVCSGSAITNIIYTFGGGATSASVTNLPAGLTSSISGNALTISGTPTAGGTYTVTTTGQASPCTATTANGTITVNPAATLVLTSGTASPTVCPGTAITNIVYTFGGGATGVNVTGLPAGLTSNVSGSTVTISGTPTAGGTYSVATTGQTTPCTAASLGGTVTINPVHTITSGANRSVCQNNNMTNITMTLGGGATGATVTGLPAGVIYSVSGTILTISGTPTVTGQFTYNVTTTGNSCAVATTSGTINVGVGNNTISYTNGTSGSVCGFASENGTVNFVAPSGTYFNTVRFASYGLPDGNCGAYSIGSCHSNTSQSATETRLLGNSNTVSFLASNGVFGDPCVGTVKNYKGYASYSMPICAGTTPGTITGSDPIGGSTYSYEWQSSTSATGTFTPIASSNTKDYTPGILTASTYYRRVVTSNGCTSISPVLLIKVNQLPTIASATTASTICYGTTSSALAYTGTTETPTTYSITWNASPANTFLPVTDASLTTSPISITIPSTAVANTYTGTITVKNANGCVSTGNSFTLTVRPQFTAGAIQTTGETICSGQNPSQIGSTTAASGGDGVITYQWLADGVNITGANSATYTPPAGLTTTTTYTRSAHDGTCNTGSTLSTGSWTVTVHPLQTAPSTTITHVNCLAQGKVILGNLPSSGAYQINQTGHASATINVTSSTGTTYEVTGLSAGTYYFTIQTGTTCASAQTEVIITDQSSTTWNGSGWSNGPPASSKSVIINSALGNPLAANIDACSLTINVPNGASDPDLIVPSGVTLNVTNIVTSNGKLVFKSGASLKQKDNVANVGEIVYERKTSVRRYDATYWSMPVEKAGFQMYNLSPLTLFDKYFHLNTSGTASAWEIIYNGNKAMLTGYGYSIRAPQTFPITDRE</sequence>
<accession>A0A1I1XXS1</accession>
<dbReference type="RefSeq" id="WP_143102131.1">
    <property type="nucleotide sequence ID" value="NZ_FOMH01000023.1"/>
</dbReference>
<dbReference type="PROSITE" id="PS51820">
    <property type="entry name" value="PA14"/>
    <property type="match status" value="1"/>
</dbReference>
<dbReference type="Pfam" id="PF07691">
    <property type="entry name" value="PA14"/>
    <property type="match status" value="1"/>
</dbReference>
<protein>
    <submittedName>
        <fullName evidence="3">PA14 domain-containing protein</fullName>
    </submittedName>
</protein>
<feature type="domain" description="SUEL-type lectin" evidence="1">
    <location>
        <begin position="1097"/>
        <end position="1174"/>
    </location>
</feature>
<reference evidence="4" key="1">
    <citation type="submission" date="2016-10" db="EMBL/GenBank/DDBJ databases">
        <authorList>
            <person name="Varghese N."/>
            <person name="Submissions S."/>
        </authorList>
    </citation>
    <scope>NUCLEOTIDE SEQUENCE [LARGE SCALE GENOMIC DNA]</scope>
    <source>
        <strain evidence="4">CGMCC 1.10370</strain>
    </source>
</reference>
<feature type="domain" description="PA14" evidence="2">
    <location>
        <begin position="550"/>
        <end position="717"/>
    </location>
</feature>
<evidence type="ECO:0000259" key="2">
    <source>
        <dbReference type="PROSITE" id="PS51820"/>
    </source>
</evidence>
<dbReference type="InterPro" id="IPR013783">
    <property type="entry name" value="Ig-like_fold"/>
</dbReference>
<dbReference type="Gene3D" id="2.60.40.10">
    <property type="entry name" value="Immunoglobulins"/>
    <property type="match status" value="3"/>
</dbReference>
<evidence type="ECO:0000313" key="3">
    <source>
        <dbReference type="EMBL" id="SFE12071.1"/>
    </source>
</evidence>
<dbReference type="CDD" id="cd22842">
    <property type="entry name" value="Gal_Rha_Lectin_BGal"/>
    <property type="match status" value="1"/>
</dbReference>